<accession>A0A1H9TUU2</accession>
<organism evidence="2 3">
    <name type="scientific">Azotobacter beijerinckii</name>
    <dbReference type="NCBI Taxonomy" id="170623"/>
    <lineage>
        <taxon>Bacteria</taxon>
        <taxon>Pseudomonadati</taxon>
        <taxon>Pseudomonadota</taxon>
        <taxon>Gammaproteobacteria</taxon>
        <taxon>Pseudomonadales</taxon>
        <taxon>Pseudomonadaceae</taxon>
        <taxon>Azotobacter</taxon>
    </lineage>
</organism>
<dbReference type="Gene3D" id="1.10.10.10">
    <property type="entry name" value="Winged helix-like DNA-binding domain superfamily/Winged helix DNA-binding domain"/>
    <property type="match status" value="1"/>
</dbReference>
<gene>
    <name evidence="2" type="ORF">SAMN04244573_04723</name>
</gene>
<protein>
    <submittedName>
        <fullName evidence="2">Transposase</fullName>
    </submittedName>
</protein>
<dbReference type="EMBL" id="FOFJ01000179">
    <property type="protein sequence ID" value="SES00802.1"/>
    <property type="molecule type" value="Genomic_DNA"/>
</dbReference>
<evidence type="ECO:0000259" key="1">
    <source>
        <dbReference type="Pfam" id="PF13518"/>
    </source>
</evidence>
<dbReference type="InterPro" id="IPR009057">
    <property type="entry name" value="Homeodomain-like_sf"/>
</dbReference>
<dbReference type="InterPro" id="IPR055247">
    <property type="entry name" value="InsJ-like_HTH"/>
</dbReference>
<evidence type="ECO:0000313" key="2">
    <source>
        <dbReference type="EMBL" id="SES00802.1"/>
    </source>
</evidence>
<name>A0A1H9TUU2_9GAMM</name>
<feature type="non-terminal residue" evidence="2">
    <location>
        <position position="141"/>
    </location>
</feature>
<proteinExistence type="predicted"/>
<dbReference type="Pfam" id="PF13518">
    <property type="entry name" value="HTH_28"/>
    <property type="match status" value="1"/>
</dbReference>
<dbReference type="InterPro" id="IPR036388">
    <property type="entry name" value="WH-like_DNA-bd_sf"/>
</dbReference>
<reference evidence="2 3" key="1">
    <citation type="submission" date="2016-10" db="EMBL/GenBank/DDBJ databases">
        <authorList>
            <person name="de Groot N.N."/>
        </authorList>
    </citation>
    <scope>NUCLEOTIDE SEQUENCE [LARGE SCALE GENOMIC DNA]</scope>
    <source>
        <strain evidence="2 3">DSM 378</strain>
    </source>
</reference>
<feature type="domain" description="Insertion element IS150 protein InsJ-like helix-turn-helix" evidence="1">
    <location>
        <begin position="6"/>
        <end position="44"/>
    </location>
</feature>
<dbReference type="Proteomes" id="UP000199267">
    <property type="component" value="Unassembled WGS sequence"/>
</dbReference>
<dbReference type="RefSeq" id="WP_167363804.1">
    <property type="nucleotide sequence ID" value="NZ_FOFJ01000179.1"/>
</dbReference>
<sequence>MDLRSRVIDAAQSDSSIRQAARRFGVDVTTATRWVRRWREHGESSARRQGKPRGSCLDPHRDDLLALVERTCDLALAEIVAHLRVEHGLSVGTTTVWKFLERQGLTYKKRLFMDSRQFRTSRLTGTGPAKLRALMRPRVSA</sequence>
<dbReference type="SUPFAM" id="SSF46689">
    <property type="entry name" value="Homeodomain-like"/>
    <property type="match status" value="1"/>
</dbReference>
<dbReference type="AlphaFoldDB" id="A0A1H9TUU2"/>
<evidence type="ECO:0000313" key="3">
    <source>
        <dbReference type="Proteomes" id="UP000199267"/>
    </source>
</evidence>